<evidence type="ECO:0000313" key="3">
    <source>
        <dbReference type="Proteomes" id="UP001232063"/>
    </source>
</evidence>
<dbReference type="EMBL" id="JASJOU010000015">
    <property type="protein sequence ID" value="MDJ1505164.1"/>
    <property type="molecule type" value="Genomic_DNA"/>
</dbReference>
<name>A0AAE3RBL2_9BACT</name>
<sequence length="69" mass="7896">MGKVIAKLGIKKKTGHLYYLNSKGDLVETEMTWFKSARTHHTSSAMDGFTRKRKKKAAPRKKTSSKRRS</sequence>
<proteinExistence type="predicted"/>
<protein>
    <submittedName>
        <fullName evidence="2">Uncharacterized protein</fullName>
    </submittedName>
</protein>
<dbReference type="AlphaFoldDB" id="A0AAE3RBL2"/>
<feature type="region of interest" description="Disordered" evidence="1">
    <location>
        <begin position="40"/>
        <end position="69"/>
    </location>
</feature>
<dbReference type="RefSeq" id="WP_314516981.1">
    <property type="nucleotide sequence ID" value="NZ_JASJOU010000015.1"/>
</dbReference>
<dbReference type="Proteomes" id="UP001232063">
    <property type="component" value="Unassembled WGS sequence"/>
</dbReference>
<organism evidence="2 3">
    <name type="scientific">Xanthocytophaga agilis</name>
    <dbReference type="NCBI Taxonomy" id="3048010"/>
    <lineage>
        <taxon>Bacteria</taxon>
        <taxon>Pseudomonadati</taxon>
        <taxon>Bacteroidota</taxon>
        <taxon>Cytophagia</taxon>
        <taxon>Cytophagales</taxon>
        <taxon>Rhodocytophagaceae</taxon>
        <taxon>Xanthocytophaga</taxon>
    </lineage>
</organism>
<gene>
    <name evidence="2" type="ORF">QNI22_31195</name>
</gene>
<evidence type="ECO:0000313" key="2">
    <source>
        <dbReference type="EMBL" id="MDJ1505164.1"/>
    </source>
</evidence>
<reference evidence="2" key="1">
    <citation type="submission" date="2023-05" db="EMBL/GenBank/DDBJ databases">
        <authorList>
            <person name="Zhang X."/>
        </authorList>
    </citation>
    <scope>NUCLEOTIDE SEQUENCE</scope>
    <source>
        <strain evidence="2">BD1B2-1</strain>
    </source>
</reference>
<comment type="caution">
    <text evidence="2">The sequence shown here is derived from an EMBL/GenBank/DDBJ whole genome shotgun (WGS) entry which is preliminary data.</text>
</comment>
<keyword evidence="3" id="KW-1185">Reference proteome</keyword>
<accession>A0AAE3RBL2</accession>
<evidence type="ECO:0000256" key="1">
    <source>
        <dbReference type="SAM" id="MobiDB-lite"/>
    </source>
</evidence>
<feature type="compositionally biased region" description="Basic residues" evidence="1">
    <location>
        <begin position="51"/>
        <end position="69"/>
    </location>
</feature>